<dbReference type="EMBL" id="JBHSRF010000021">
    <property type="protein sequence ID" value="MFC6082836.1"/>
    <property type="molecule type" value="Genomic_DNA"/>
</dbReference>
<name>A0ABW1NII8_9ACTN</name>
<gene>
    <name evidence="1" type="ORF">ACFP1K_16820</name>
</gene>
<dbReference type="Proteomes" id="UP001596137">
    <property type="component" value="Unassembled WGS sequence"/>
</dbReference>
<proteinExistence type="predicted"/>
<sequence length="494" mass="53299">MPEATDGAARITFGAYRRPSLESGDYEITVSQRVSLDTQPFGVTKNFTVSGDRFTLPPSAIREVFPPDGSLGDHVNVLPHVVLDRPTLPWERDARPVGHASGARPPWLALLVFSGEESPVPVPATLGTLTAGPGLFPAVTLEKHQATGDQVTVIDVPADLLRTLLPTYDDLAYLAHVREGDGPDTAVVVAGRLPAPGVTTVVHLVSLEGRFPDTAAQGPAFDFGPATPGTLIRLVSLASWRFACVDAAQTFPRMVYGLAAGDGALRLPPSREPLANAFLSQGFVPARHHLRQGARGVAWYRGPLTAGPVDTGPVTPARTADALLRFHPRVGMFDVGHAAAWQLGRLLTLRSGDAATTLYQWRRRRDRNLKRSTRERDDYPLTVPGIDDSLPATVLNWLTGLTRLEGVPLAYLIPDERLLPVETIRFFGLDQQWIRYLVDGAYSIGRLSQSDADLDAAHPLPLPHTPVTGALIRSDVVSGYSGLLVDAYADESDT</sequence>
<reference evidence="2" key="1">
    <citation type="journal article" date="2019" name="Int. J. Syst. Evol. Microbiol.">
        <title>The Global Catalogue of Microorganisms (GCM) 10K type strain sequencing project: providing services to taxonomists for standard genome sequencing and annotation.</title>
        <authorList>
            <consortium name="The Broad Institute Genomics Platform"/>
            <consortium name="The Broad Institute Genome Sequencing Center for Infectious Disease"/>
            <person name="Wu L."/>
            <person name="Ma J."/>
        </authorList>
    </citation>
    <scope>NUCLEOTIDE SEQUENCE [LARGE SCALE GENOMIC DNA]</scope>
    <source>
        <strain evidence="2">JCM 30346</strain>
    </source>
</reference>
<organism evidence="1 2">
    <name type="scientific">Sphaerisporangium aureirubrum</name>
    <dbReference type="NCBI Taxonomy" id="1544736"/>
    <lineage>
        <taxon>Bacteria</taxon>
        <taxon>Bacillati</taxon>
        <taxon>Actinomycetota</taxon>
        <taxon>Actinomycetes</taxon>
        <taxon>Streptosporangiales</taxon>
        <taxon>Streptosporangiaceae</taxon>
        <taxon>Sphaerisporangium</taxon>
    </lineage>
</organism>
<evidence type="ECO:0000313" key="1">
    <source>
        <dbReference type="EMBL" id="MFC6082836.1"/>
    </source>
</evidence>
<evidence type="ECO:0000313" key="2">
    <source>
        <dbReference type="Proteomes" id="UP001596137"/>
    </source>
</evidence>
<protein>
    <submittedName>
        <fullName evidence="1">Uncharacterized protein</fullName>
    </submittedName>
</protein>
<comment type="caution">
    <text evidence="1">The sequence shown here is derived from an EMBL/GenBank/DDBJ whole genome shotgun (WGS) entry which is preliminary data.</text>
</comment>
<accession>A0ABW1NII8</accession>
<keyword evidence="2" id="KW-1185">Reference proteome</keyword>
<dbReference type="RefSeq" id="WP_380753735.1">
    <property type="nucleotide sequence ID" value="NZ_JBHSRF010000021.1"/>
</dbReference>
<feature type="non-terminal residue" evidence="1">
    <location>
        <position position="494"/>
    </location>
</feature>